<organism evidence="1 2">
    <name type="scientific">Salmonella enterica I</name>
    <dbReference type="NCBI Taxonomy" id="59201"/>
    <lineage>
        <taxon>Bacteria</taxon>
        <taxon>Pseudomonadati</taxon>
        <taxon>Pseudomonadota</taxon>
        <taxon>Gammaproteobacteria</taxon>
        <taxon>Enterobacterales</taxon>
        <taxon>Enterobacteriaceae</taxon>
        <taxon>Salmonella</taxon>
    </lineage>
</organism>
<gene>
    <name evidence="1" type="ORF">NCTC8258_02662</name>
</gene>
<protein>
    <submittedName>
        <fullName evidence="1">Bacteriophage protein</fullName>
    </submittedName>
</protein>
<sequence>MNDSQFKQAAGISAELAARWYPHITAAMSEFGITAPLDQACLLHKRDMISRIYCSEGKLHYSVEALKKTFGNALRLISAKCWGVLMVARWPPAAIANLVYGGRMGTKTPEMAGSIAGVGLSRLPVVTITTSAVMRWVLIYCWCTTAGAGRICCPIRSVVLCD</sequence>
<dbReference type="EMBL" id="UGXS01000004">
    <property type="protein sequence ID" value="SUH14961.1"/>
    <property type="molecule type" value="Genomic_DNA"/>
</dbReference>
<evidence type="ECO:0000313" key="2">
    <source>
        <dbReference type="Proteomes" id="UP000255509"/>
    </source>
</evidence>
<name>A0A379W7J9_SALET</name>
<accession>A0A379W7J9</accession>
<dbReference type="Proteomes" id="UP000255509">
    <property type="component" value="Unassembled WGS sequence"/>
</dbReference>
<reference evidence="1 2" key="1">
    <citation type="submission" date="2018-06" db="EMBL/GenBank/DDBJ databases">
        <authorList>
            <consortium name="Pathogen Informatics"/>
            <person name="Doyle S."/>
        </authorList>
    </citation>
    <scope>NUCLEOTIDE SEQUENCE [LARGE SCALE GENOMIC DNA]</scope>
    <source>
        <strain evidence="1 2">NCTC8258</strain>
    </source>
</reference>
<evidence type="ECO:0000313" key="1">
    <source>
        <dbReference type="EMBL" id="SUH14961.1"/>
    </source>
</evidence>
<dbReference type="AlphaFoldDB" id="A0A379W7J9"/>
<proteinExistence type="predicted"/>